<evidence type="ECO:0000256" key="2">
    <source>
        <dbReference type="ARBA" id="ARBA00012616"/>
    </source>
</evidence>
<dbReference type="GO" id="GO:0008483">
    <property type="term" value="F:transaminase activity"/>
    <property type="evidence" value="ECO:0007669"/>
    <property type="project" value="UniProtKB-KW"/>
</dbReference>
<accession>A0A8J6XW75</accession>
<feature type="binding site" evidence="8">
    <location>
        <position position="202"/>
    </location>
    <ligand>
        <name>substrate</name>
    </ligand>
</feature>
<dbReference type="Pfam" id="PF01571">
    <property type="entry name" value="GCV_T"/>
    <property type="match status" value="1"/>
</dbReference>
<dbReference type="SUPFAM" id="SSF101790">
    <property type="entry name" value="Aminomethyltransferase beta-barrel domain"/>
    <property type="match status" value="1"/>
</dbReference>
<dbReference type="EMBL" id="JACXWA010000012">
    <property type="protein sequence ID" value="MBD3869907.1"/>
    <property type="molecule type" value="Genomic_DNA"/>
</dbReference>
<name>A0A8J6XW75_9BACT</name>
<dbReference type="PIRSF" id="PIRSF006487">
    <property type="entry name" value="GcvT"/>
    <property type="match status" value="1"/>
</dbReference>
<dbReference type="InterPro" id="IPR013977">
    <property type="entry name" value="GcvT_C"/>
</dbReference>
<feature type="domain" description="GCVT N-terminal" evidence="9">
    <location>
        <begin position="13"/>
        <end position="269"/>
    </location>
</feature>
<dbReference type="Gene3D" id="3.30.1360.120">
    <property type="entry name" value="Probable tRNA modification gtpase trme, domain 1"/>
    <property type="match status" value="1"/>
</dbReference>
<evidence type="ECO:0000313" key="11">
    <source>
        <dbReference type="EMBL" id="MBD3869907.1"/>
    </source>
</evidence>
<comment type="caution">
    <text evidence="11">The sequence shown here is derived from an EMBL/GenBank/DDBJ whole genome shotgun (WGS) entry which is preliminary data.</text>
</comment>
<dbReference type="EC" id="2.1.2.10" evidence="2 7"/>
<dbReference type="InterPro" id="IPR027266">
    <property type="entry name" value="TrmE/GcvT-like"/>
</dbReference>
<dbReference type="InterPro" id="IPR022903">
    <property type="entry name" value="GcvT_bac"/>
</dbReference>
<evidence type="ECO:0000313" key="12">
    <source>
        <dbReference type="Proteomes" id="UP000598633"/>
    </source>
</evidence>
<dbReference type="GO" id="GO:0005829">
    <property type="term" value="C:cytosol"/>
    <property type="evidence" value="ECO:0007669"/>
    <property type="project" value="TreeGrafter"/>
</dbReference>
<evidence type="ECO:0000256" key="3">
    <source>
        <dbReference type="ARBA" id="ARBA00022576"/>
    </source>
</evidence>
<evidence type="ECO:0000259" key="10">
    <source>
        <dbReference type="Pfam" id="PF08669"/>
    </source>
</evidence>
<comment type="subunit">
    <text evidence="7">The glycine cleavage system is composed of four proteins: P, T, L and H.</text>
</comment>
<dbReference type="PANTHER" id="PTHR43757:SF2">
    <property type="entry name" value="AMINOMETHYLTRANSFERASE, MITOCHONDRIAL"/>
    <property type="match status" value="1"/>
</dbReference>
<evidence type="ECO:0000256" key="8">
    <source>
        <dbReference type="PIRSR" id="PIRSR006487-1"/>
    </source>
</evidence>
<comment type="catalytic activity">
    <reaction evidence="6 7">
        <text>N(6)-[(R)-S(8)-aminomethyldihydrolipoyl]-L-lysyl-[protein] + (6S)-5,6,7,8-tetrahydrofolate = N(6)-[(R)-dihydrolipoyl]-L-lysyl-[protein] + (6R)-5,10-methylene-5,6,7,8-tetrahydrofolate + NH4(+)</text>
        <dbReference type="Rhea" id="RHEA:16945"/>
        <dbReference type="Rhea" id="RHEA-COMP:10475"/>
        <dbReference type="Rhea" id="RHEA-COMP:10492"/>
        <dbReference type="ChEBI" id="CHEBI:15636"/>
        <dbReference type="ChEBI" id="CHEBI:28938"/>
        <dbReference type="ChEBI" id="CHEBI:57453"/>
        <dbReference type="ChEBI" id="CHEBI:83100"/>
        <dbReference type="ChEBI" id="CHEBI:83143"/>
        <dbReference type="EC" id="2.1.2.10"/>
    </reaction>
</comment>
<dbReference type="NCBIfam" id="NF001567">
    <property type="entry name" value="PRK00389.1"/>
    <property type="match status" value="1"/>
</dbReference>
<dbReference type="GO" id="GO:0004047">
    <property type="term" value="F:aminomethyltransferase activity"/>
    <property type="evidence" value="ECO:0007669"/>
    <property type="project" value="UniProtKB-UniRule"/>
</dbReference>
<evidence type="ECO:0000256" key="5">
    <source>
        <dbReference type="ARBA" id="ARBA00031395"/>
    </source>
</evidence>
<dbReference type="HAMAP" id="MF_00259">
    <property type="entry name" value="GcvT"/>
    <property type="match status" value="1"/>
</dbReference>
<dbReference type="Proteomes" id="UP000598633">
    <property type="component" value="Unassembled WGS sequence"/>
</dbReference>
<dbReference type="InterPro" id="IPR029043">
    <property type="entry name" value="GcvT/YgfZ_C"/>
</dbReference>
<dbReference type="PANTHER" id="PTHR43757">
    <property type="entry name" value="AMINOMETHYLTRANSFERASE"/>
    <property type="match status" value="1"/>
</dbReference>
<proteinExistence type="inferred from homology"/>
<dbReference type="Gene3D" id="2.40.30.110">
    <property type="entry name" value="Aminomethyltransferase beta-barrel domains"/>
    <property type="match status" value="1"/>
</dbReference>
<keyword evidence="4 7" id="KW-0808">Transferase</keyword>
<dbReference type="InterPro" id="IPR006222">
    <property type="entry name" value="GCVT_N"/>
</dbReference>
<dbReference type="SUPFAM" id="SSF103025">
    <property type="entry name" value="Folate-binding domain"/>
    <property type="match status" value="1"/>
</dbReference>
<dbReference type="Gene3D" id="4.10.1250.10">
    <property type="entry name" value="Aminomethyltransferase fragment"/>
    <property type="match status" value="1"/>
</dbReference>
<comment type="function">
    <text evidence="7">The glycine cleavage system catalyzes the degradation of glycine.</text>
</comment>
<dbReference type="InterPro" id="IPR006223">
    <property type="entry name" value="GcvT"/>
</dbReference>
<dbReference type="GO" id="GO:0005960">
    <property type="term" value="C:glycine cleavage complex"/>
    <property type="evidence" value="ECO:0007669"/>
    <property type="project" value="InterPro"/>
</dbReference>
<comment type="similarity">
    <text evidence="1 7">Belongs to the GcvT family.</text>
</comment>
<keyword evidence="3 7" id="KW-0032">Aminotransferase</keyword>
<evidence type="ECO:0000256" key="6">
    <source>
        <dbReference type="ARBA" id="ARBA00047665"/>
    </source>
</evidence>
<dbReference type="FunFam" id="2.40.30.110:FF:000003">
    <property type="entry name" value="Aminomethyltransferase"/>
    <property type="match status" value="1"/>
</dbReference>
<evidence type="ECO:0000256" key="1">
    <source>
        <dbReference type="ARBA" id="ARBA00008609"/>
    </source>
</evidence>
<gene>
    <name evidence="7 11" type="primary">gcvT</name>
    <name evidence="11" type="ORF">IFJ97_00940</name>
</gene>
<dbReference type="Gene3D" id="3.30.70.1400">
    <property type="entry name" value="Aminomethyltransferase beta-barrel domains"/>
    <property type="match status" value="1"/>
</dbReference>
<dbReference type="GO" id="GO:0019464">
    <property type="term" value="P:glycine decarboxylation via glycine cleavage system"/>
    <property type="evidence" value="ECO:0007669"/>
    <property type="project" value="UniProtKB-UniRule"/>
</dbReference>
<dbReference type="Pfam" id="PF08669">
    <property type="entry name" value="GCV_T_C"/>
    <property type="match status" value="1"/>
</dbReference>
<dbReference type="NCBIfam" id="TIGR00528">
    <property type="entry name" value="gcvT"/>
    <property type="match status" value="1"/>
</dbReference>
<organism evidence="11 12">
    <name type="scientific">Candidatus Sulfomarinibacter kjeldsenii</name>
    <dbReference type="NCBI Taxonomy" id="2885994"/>
    <lineage>
        <taxon>Bacteria</taxon>
        <taxon>Pseudomonadati</taxon>
        <taxon>Acidobacteriota</taxon>
        <taxon>Thermoanaerobaculia</taxon>
        <taxon>Thermoanaerobaculales</taxon>
        <taxon>Candidatus Sulfomarinibacteraceae</taxon>
        <taxon>Candidatus Sulfomarinibacter</taxon>
    </lineage>
</organism>
<evidence type="ECO:0000256" key="4">
    <source>
        <dbReference type="ARBA" id="ARBA00022679"/>
    </source>
</evidence>
<protein>
    <recommendedName>
        <fullName evidence="2 7">Aminomethyltransferase</fullName>
        <ecNumber evidence="2 7">2.1.2.10</ecNumber>
    </recommendedName>
    <alternativeName>
        <fullName evidence="5 7">Glycine cleavage system T protein</fullName>
    </alternativeName>
</protein>
<dbReference type="FunFam" id="4.10.1250.10:FF:000001">
    <property type="entry name" value="Aminomethyltransferase"/>
    <property type="match status" value="1"/>
</dbReference>
<sequence length="373" mass="40931">MSEVGAAAKTPLFEEHLAAGGRMVEFAGFELPVQYTSLTEEHHAVRTRAGLFDVSHMGEIAIRGPAALDFVQLISCNDHQKMTVGRAQYTGIMYPEGTFVDDTLVHKMADDEFLLVVNAANRHKNVAYLTELAANFDSADVVDLSNNFAQLALQGPLAEEILQPLTPENLGELKYYRFIEGDVMGTAAIIARTGYTGEDGFELYVAPSAAPGLWREILDRGQPHGVLPAGLGARDTLRFEAGMSLYGNDIDNTTTPLEAGLGWIVKFKKGDYIGRDVLERQKEEGVERKLIGFEMNERGIARHGYPVLLAQDDTEPVSYVTSGTQSPTLGKALGMAYLPIEATEVGTEFFVQIRNRTAPARVVELPFYSRKKV</sequence>
<evidence type="ECO:0000256" key="7">
    <source>
        <dbReference type="HAMAP-Rule" id="MF_00259"/>
    </source>
</evidence>
<feature type="domain" description="Aminomethyltransferase C-terminal" evidence="10">
    <location>
        <begin position="288"/>
        <end position="368"/>
    </location>
</feature>
<dbReference type="InterPro" id="IPR028896">
    <property type="entry name" value="GcvT/YgfZ/DmdA"/>
</dbReference>
<dbReference type="AlphaFoldDB" id="A0A8J6XW75"/>
<reference evidence="11 12" key="1">
    <citation type="submission" date="2020-08" db="EMBL/GenBank/DDBJ databases">
        <title>Acidobacteriota in marine sediments use diverse sulfur dissimilation pathways.</title>
        <authorList>
            <person name="Wasmund K."/>
        </authorList>
    </citation>
    <scope>NUCLEOTIDE SEQUENCE [LARGE SCALE GENOMIC DNA]</scope>
    <source>
        <strain evidence="11">MAG AM3-A</strain>
    </source>
</reference>
<evidence type="ECO:0000259" key="9">
    <source>
        <dbReference type="Pfam" id="PF01571"/>
    </source>
</evidence>